<keyword evidence="8" id="KW-0638">Presynaptic neurotoxin</keyword>
<evidence type="ECO:0000256" key="3">
    <source>
        <dbReference type="ARBA" id="ARBA00022483"/>
    </source>
</evidence>
<dbReference type="Gene3D" id="1.25.40.20">
    <property type="entry name" value="Ankyrin repeat-containing domain"/>
    <property type="match status" value="3"/>
</dbReference>
<dbReference type="SMART" id="SM00248">
    <property type="entry name" value="ANK"/>
    <property type="match status" value="6"/>
</dbReference>
<evidence type="ECO:0000256" key="9">
    <source>
        <dbReference type="ARBA" id="ARBA00023298"/>
    </source>
</evidence>
<dbReference type="Pfam" id="PF00023">
    <property type="entry name" value="Ank"/>
    <property type="match status" value="1"/>
</dbReference>
<dbReference type="Gene3D" id="1.25.40.10">
    <property type="entry name" value="Tetratricopeptide repeat domain"/>
    <property type="match status" value="3"/>
</dbReference>
<evidence type="ECO:0000313" key="12">
    <source>
        <dbReference type="Proteomes" id="UP000887116"/>
    </source>
</evidence>
<evidence type="ECO:0000256" key="7">
    <source>
        <dbReference type="ARBA" id="ARBA00022699"/>
    </source>
</evidence>
<evidence type="ECO:0000256" key="6">
    <source>
        <dbReference type="ARBA" id="ARBA00022656"/>
    </source>
</evidence>
<dbReference type="Proteomes" id="UP000887116">
    <property type="component" value="Unassembled WGS sequence"/>
</dbReference>
<keyword evidence="4" id="KW-0964">Secreted</keyword>
<keyword evidence="9" id="KW-1053">Target membrane</keyword>
<dbReference type="PROSITE" id="PS50088">
    <property type="entry name" value="ANK_REPEAT"/>
    <property type="match status" value="3"/>
</dbReference>
<comment type="caution">
    <text evidence="11">The sequence shown here is derived from an EMBL/GenBank/DDBJ whole genome shotgun (WGS) entry which is preliminary data.</text>
</comment>
<dbReference type="GO" id="GO:0005576">
    <property type="term" value="C:extracellular region"/>
    <property type="evidence" value="ECO:0007669"/>
    <property type="project" value="UniProtKB-SubCell"/>
</dbReference>
<evidence type="ECO:0000256" key="1">
    <source>
        <dbReference type="ARBA" id="ARBA00004175"/>
    </source>
</evidence>
<dbReference type="InterPro" id="IPR036770">
    <property type="entry name" value="Ankyrin_rpt-contain_sf"/>
</dbReference>
<comment type="subcellular location">
    <subcellularLocation>
        <location evidence="2">Secreted</location>
    </subcellularLocation>
    <subcellularLocation>
        <location evidence="1">Target cell membrane</location>
    </subcellularLocation>
</comment>
<sequence>MEEPMIWALEMICVENHGIEAMQILFVSSYLAPGNITSDVLLSVITDSGTLSCAIELLKRHSLIESTGSETDFIIKKYTQSTIRKFLKNVGFEKVLLSKILCILWDQLIQVKYIDHLMSFLTHAKEYPLFHKSIISVRDLVIKNLIEQNRFQEAYFFSKVALNFLRNNLGVSHPITLDFQYNITVLLGDMGKFAEAEKLLTFVLKENIKSSNQTEEFITRHALARHLIEQSRYEEALTIFETILGDEDISETADKIVLSAWHNYGLLLTNMGKYSEAYDILGDVVKRAREISDPGDDDISKTRMVMASILRKQRRYTKSLEMYDEILYERTQSFGELDYKTLKTKEDSAMVFLDQKRYDEALLIYYDVIDQMKRALGESHPDVLTVRANIATVLSDKEELEKAYDIYTDVYKKFKATLGEKCKESLFVKLNIGLIHFKNDKLREALEVLQEVHEGFNHIFGPNHEDTKKVETLVWCLKFQMSPMIWRNRCSTVDLSEDELSEKKNIDGCIPDYESKWPLHHAAENGDVIAVKELLLRGTSYCEKDCDGKTPLQLTSNEEIRHLLNLTKRLFKHVRNGNNCDILEYRAVINARDRNGCSPLHWIAYHGNQRVLRQILEVGVDITPISNKGNTALHIAVSRGHTEIVEIMLQRVKGSKLKKLLNIRTTMTGSGALHVAAQMGHLEIVKCLLKYGAIYDIRNNKFETPWHLAHDPLIYKILDDIYDLFQCAREGNEGAIVNLGRKGYHEILAITGARNSQNQTLCQVAIINNRRSIADKLIKIMKETDGNEEVNCG</sequence>
<dbReference type="AlphaFoldDB" id="A0A8X6I1R2"/>
<gene>
    <name evidence="11" type="ORF">TNCT_640441</name>
</gene>
<dbReference type="Pfam" id="PF12796">
    <property type="entry name" value="Ank_2"/>
    <property type="match status" value="1"/>
</dbReference>
<keyword evidence="12" id="KW-1185">Reference proteome</keyword>
<keyword evidence="9" id="KW-0472">Membrane</keyword>
<evidence type="ECO:0000256" key="4">
    <source>
        <dbReference type="ARBA" id="ARBA00022525"/>
    </source>
</evidence>
<dbReference type="GO" id="GO:0044218">
    <property type="term" value="C:other organism cell membrane"/>
    <property type="evidence" value="ECO:0007669"/>
    <property type="project" value="UniProtKB-KW"/>
</dbReference>
<evidence type="ECO:0000256" key="8">
    <source>
        <dbReference type="ARBA" id="ARBA00023028"/>
    </source>
</evidence>
<name>A0A8X6I1R2_TRICU</name>
<keyword evidence="3" id="KW-0268">Exocytosis</keyword>
<dbReference type="InterPro" id="IPR052391">
    <property type="entry name" value="E3_Ligase-Neurotoxin"/>
</dbReference>
<proteinExistence type="predicted"/>
<keyword evidence="6" id="KW-0800">Toxin</keyword>
<evidence type="ECO:0000313" key="11">
    <source>
        <dbReference type="EMBL" id="GFQ69285.1"/>
    </source>
</evidence>
<accession>A0A8X6I1R2</accession>
<evidence type="ECO:0000256" key="10">
    <source>
        <dbReference type="PROSITE-ProRule" id="PRU00023"/>
    </source>
</evidence>
<dbReference type="SUPFAM" id="SSF48403">
    <property type="entry name" value="Ankyrin repeat"/>
    <property type="match status" value="1"/>
</dbReference>
<feature type="repeat" description="ANK" evidence="10">
    <location>
        <begin position="628"/>
        <end position="651"/>
    </location>
</feature>
<reference evidence="11" key="1">
    <citation type="submission" date="2020-07" db="EMBL/GenBank/DDBJ databases">
        <title>Multicomponent nature underlies the extraordinary mechanical properties of spider dragline silk.</title>
        <authorList>
            <person name="Kono N."/>
            <person name="Nakamura H."/>
            <person name="Mori M."/>
            <person name="Yoshida Y."/>
            <person name="Ohtoshi R."/>
            <person name="Malay A.D."/>
            <person name="Moran D.A.P."/>
            <person name="Tomita M."/>
            <person name="Numata K."/>
            <person name="Arakawa K."/>
        </authorList>
    </citation>
    <scope>NUCLEOTIDE SEQUENCE</scope>
</reference>
<dbReference type="Pfam" id="PF13374">
    <property type="entry name" value="TPR_10"/>
    <property type="match status" value="1"/>
</dbReference>
<dbReference type="PANTHER" id="PTHR24133">
    <property type="entry name" value="ANKYRIN DOMAIN-CONTAINING"/>
    <property type="match status" value="1"/>
</dbReference>
<dbReference type="GO" id="GO:0044231">
    <property type="term" value="C:host cell presynaptic membrane"/>
    <property type="evidence" value="ECO:0007669"/>
    <property type="project" value="UniProtKB-KW"/>
</dbReference>
<dbReference type="EMBL" id="BMAO01010756">
    <property type="protein sequence ID" value="GFQ69285.1"/>
    <property type="molecule type" value="Genomic_DNA"/>
</dbReference>
<dbReference type="PROSITE" id="PS50297">
    <property type="entry name" value="ANK_REP_REGION"/>
    <property type="match status" value="3"/>
</dbReference>
<dbReference type="SUPFAM" id="SSF48452">
    <property type="entry name" value="TPR-like"/>
    <property type="match status" value="1"/>
</dbReference>
<dbReference type="OrthoDB" id="19174at2759"/>
<dbReference type="InterPro" id="IPR011990">
    <property type="entry name" value="TPR-like_helical_dom_sf"/>
</dbReference>
<evidence type="ECO:0000256" key="2">
    <source>
        <dbReference type="ARBA" id="ARBA00004613"/>
    </source>
</evidence>
<dbReference type="GO" id="GO:0006887">
    <property type="term" value="P:exocytosis"/>
    <property type="evidence" value="ECO:0007669"/>
    <property type="project" value="UniProtKB-KW"/>
</dbReference>
<keyword evidence="5" id="KW-1052">Target cell membrane</keyword>
<evidence type="ECO:0000256" key="5">
    <source>
        <dbReference type="ARBA" id="ARBA00022537"/>
    </source>
</evidence>
<dbReference type="PANTHER" id="PTHR24133:SF40">
    <property type="entry name" value="ANKYRIN REPEAT DOMAIN 44"/>
    <property type="match status" value="1"/>
</dbReference>
<organism evidence="11 12">
    <name type="scientific">Trichonephila clavata</name>
    <name type="common">Joro spider</name>
    <name type="synonym">Nephila clavata</name>
    <dbReference type="NCBI Taxonomy" id="2740835"/>
    <lineage>
        <taxon>Eukaryota</taxon>
        <taxon>Metazoa</taxon>
        <taxon>Ecdysozoa</taxon>
        <taxon>Arthropoda</taxon>
        <taxon>Chelicerata</taxon>
        <taxon>Arachnida</taxon>
        <taxon>Araneae</taxon>
        <taxon>Araneomorphae</taxon>
        <taxon>Entelegynae</taxon>
        <taxon>Araneoidea</taxon>
        <taxon>Nephilidae</taxon>
        <taxon>Trichonephila</taxon>
    </lineage>
</organism>
<dbReference type="Pfam" id="PF13424">
    <property type="entry name" value="TPR_12"/>
    <property type="match status" value="1"/>
</dbReference>
<keyword evidence="7" id="KW-0528">Neurotoxin</keyword>
<dbReference type="GO" id="GO:0090729">
    <property type="term" value="F:toxin activity"/>
    <property type="evidence" value="ECO:0007669"/>
    <property type="project" value="UniProtKB-KW"/>
</dbReference>
<keyword evidence="10" id="KW-0040">ANK repeat</keyword>
<feature type="repeat" description="ANK" evidence="10">
    <location>
        <begin position="668"/>
        <end position="700"/>
    </location>
</feature>
<protein>
    <recommendedName>
        <fullName evidence="13">Ankyrin repeat protein</fullName>
    </recommendedName>
</protein>
<feature type="repeat" description="ANK" evidence="10">
    <location>
        <begin position="595"/>
        <end position="627"/>
    </location>
</feature>
<dbReference type="PRINTS" id="PR01415">
    <property type="entry name" value="ANKYRIN"/>
</dbReference>
<evidence type="ECO:0008006" key="13">
    <source>
        <dbReference type="Google" id="ProtNLM"/>
    </source>
</evidence>
<dbReference type="InterPro" id="IPR002110">
    <property type="entry name" value="Ankyrin_rpt"/>
</dbReference>